<dbReference type="PANTHER" id="PTHR17224">
    <property type="entry name" value="PEPTIDYL-TRNA HYDROLASE"/>
    <property type="match status" value="1"/>
</dbReference>
<keyword evidence="4 7" id="KW-0694">RNA-binding</keyword>
<feature type="site" description="Stabilizes the basic form of H active site to accept a proton" evidence="7">
    <location>
        <position position="85"/>
    </location>
</feature>
<dbReference type="GO" id="GO:0005737">
    <property type="term" value="C:cytoplasm"/>
    <property type="evidence" value="ECO:0007669"/>
    <property type="project" value="UniProtKB-SubCell"/>
</dbReference>
<dbReference type="EC" id="3.1.1.29" evidence="1 7"/>
<evidence type="ECO:0000256" key="4">
    <source>
        <dbReference type="ARBA" id="ARBA00022884"/>
    </source>
</evidence>
<dbReference type="EMBL" id="CDMK01000001">
    <property type="protein sequence ID" value="CRI34147.1"/>
    <property type="molecule type" value="Genomic_DNA"/>
</dbReference>
<evidence type="ECO:0000256" key="1">
    <source>
        <dbReference type="ARBA" id="ARBA00013260"/>
    </source>
</evidence>
<dbReference type="HAMAP" id="MF_00083">
    <property type="entry name" value="Pept_tRNA_hydro_bact"/>
    <property type="match status" value="1"/>
</dbReference>
<feature type="binding site" evidence="7">
    <location>
        <position position="62"/>
    </location>
    <ligand>
        <name>tRNA</name>
        <dbReference type="ChEBI" id="CHEBI:17843"/>
    </ligand>
</feature>
<comment type="subunit">
    <text evidence="7">Monomer.</text>
</comment>
<comment type="function">
    <text evidence="7">Catalyzes the release of premature peptidyl moieties from peptidyl-tRNA molecules trapped in stalled 50S ribosomal subunits, and thus maintains levels of free tRNAs and 50S ribosomes.</text>
</comment>
<dbReference type="AlphaFoldDB" id="A0A0K2XXE5"/>
<comment type="similarity">
    <text evidence="5 7 9">Belongs to the PTH family.</text>
</comment>
<evidence type="ECO:0000256" key="8">
    <source>
        <dbReference type="RuleBase" id="RU000673"/>
    </source>
</evidence>
<comment type="subcellular location">
    <subcellularLocation>
        <location evidence="7">Cytoplasm</location>
    </subcellularLocation>
</comment>
<accession>A0A0K2XXE5</accession>
<dbReference type="OrthoDB" id="9800507at2"/>
<dbReference type="InterPro" id="IPR018171">
    <property type="entry name" value="Pept_tRNA_hydro_CS"/>
</dbReference>
<dbReference type="Gene3D" id="3.40.50.1470">
    <property type="entry name" value="Peptidyl-tRNA hydrolase"/>
    <property type="match status" value="1"/>
</dbReference>
<gene>
    <name evidence="7" type="primary">pth</name>
    <name evidence="10" type="ORF">HHE01_09930</name>
</gene>
<name>A0A0K2XXE5_HELHE</name>
<organism evidence="10 11">
    <name type="scientific">Helicobacter heilmannii</name>
    <dbReference type="NCBI Taxonomy" id="35817"/>
    <lineage>
        <taxon>Bacteria</taxon>
        <taxon>Pseudomonadati</taxon>
        <taxon>Campylobacterota</taxon>
        <taxon>Epsilonproteobacteria</taxon>
        <taxon>Campylobacterales</taxon>
        <taxon>Helicobacteraceae</taxon>
        <taxon>Helicobacter</taxon>
    </lineage>
</organism>
<dbReference type="FunFam" id="3.40.50.1470:FF:000001">
    <property type="entry name" value="Peptidyl-tRNA hydrolase"/>
    <property type="match status" value="1"/>
</dbReference>
<evidence type="ECO:0000256" key="3">
    <source>
        <dbReference type="ARBA" id="ARBA00022801"/>
    </source>
</evidence>
<evidence type="ECO:0000313" key="10">
    <source>
        <dbReference type="EMBL" id="CRI34147.1"/>
    </source>
</evidence>
<sequence length="180" mass="20170">MLLVGLGNPTATYAHTRHNVGFDILDLLAQSFHVNFKHSKLYQGSYTKIGTAYLLKPTTYMNNSGQAVQAFLSQHRVKNILVVHDDLDLPLGAVRFKAKGSSGGHNGLKSIMAHCTHPFYKMKIGIGRGKSGVIAHVLERFSLEERPLLNEILEHAKEALLFYLEKGDFYAMQNQFTRRA</sequence>
<dbReference type="Pfam" id="PF01195">
    <property type="entry name" value="Pept_tRNA_hydro"/>
    <property type="match status" value="1"/>
</dbReference>
<dbReference type="GO" id="GO:0072344">
    <property type="term" value="P:rescue of stalled ribosome"/>
    <property type="evidence" value="ECO:0007669"/>
    <property type="project" value="UniProtKB-UniRule"/>
</dbReference>
<protein>
    <recommendedName>
        <fullName evidence="6 7">Peptidyl-tRNA hydrolase</fullName>
        <shortName evidence="7">Pth</shortName>
        <ecNumber evidence="1 7">3.1.1.29</ecNumber>
    </recommendedName>
</protein>
<dbReference type="GO" id="GO:0004045">
    <property type="term" value="F:peptidyl-tRNA hydrolase activity"/>
    <property type="evidence" value="ECO:0007669"/>
    <property type="project" value="UniProtKB-UniRule"/>
</dbReference>
<keyword evidence="7" id="KW-0963">Cytoplasm</keyword>
<evidence type="ECO:0000256" key="9">
    <source>
        <dbReference type="RuleBase" id="RU004320"/>
    </source>
</evidence>
<feature type="binding site" evidence="7">
    <location>
        <position position="13"/>
    </location>
    <ligand>
        <name>tRNA</name>
        <dbReference type="ChEBI" id="CHEBI:17843"/>
    </ligand>
</feature>
<feature type="binding site" evidence="7">
    <location>
        <position position="106"/>
    </location>
    <ligand>
        <name>tRNA</name>
        <dbReference type="ChEBI" id="CHEBI:17843"/>
    </ligand>
</feature>
<dbReference type="NCBIfam" id="TIGR00447">
    <property type="entry name" value="pth"/>
    <property type="match status" value="1"/>
</dbReference>
<dbReference type="PROSITE" id="PS01196">
    <property type="entry name" value="PEPT_TRNA_HYDROL_2"/>
    <property type="match status" value="1"/>
</dbReference>
<dbReference type="STRING" id="1216962.BN341_4090"/>
<dbReference type="PROSITE" id="PS01195">
    <property type="entry name" value="PEPT_TRNA_HYDROL_1"/>
    <property type="match status" value="1"/>
</dbReference>
<reference evidence="11" key="1">
    <citation type="submission" date="2014-12" db="EMBL/GenBank/DDBJ databases">
        <authorList>
            <person name="Smet A."/>
        </authorList>
    </citation>
    <scope>NUCLEOTIDE SEQUENCE [LARGE SCALE GENOMIC DNA]</scope>
</reference>
<evidence type="ECO:0000256" key="5">
    <source>
        <dbReference type="ARBA" id="ARBA00038063"/>
    </source>
</evidence>
<dbReference type="RefSeq" id="WP_015106234.1">
    <property type="nucleotide sequence ID" value="NZ_AP026684.1"/>
</dbReference>
<comment type="function">
    <text evidence="7">Hydrolyzes ribosome-free peptidyl-tRNAs (with 1 or more amino acids incorporated), which drop off the ribosome during protein synthesis, or as a result of ribosome stalling.</text>
</comment>
<keyword evidence="2 7" id="KW-0820">tRNA-binding</keyword>
<evidence type="ECO:0000256" key="2">
    <source>
        <dbReference type="ARBA" id="ARBA00022555"/>
    </source>
</evidence>
<dbReference type="Proteomes" id="UP000046090">
    <property type="component" value="Unassembled WGS sequence"/>
</dbReference>
<evidence type="ECO:0000256" key="6">
    <source>
        <dbReference type="ARBA" id="ARBA00050038"/>
    </source>
</evidence>
<dbReference type="InterPro" id="IPR001328">
    <property type="entry name" value="Pept_tRNA_hydro"/>
</dbReference>
<dbReference type="PANTHER" id="PTHR17224:SF1">
    <property type="entry name" value="PEPTIDYL-TRNA HYDROLASE"/>
    <property type="match status" value="1"/>
</dbReference>
<comment type="catalytic activity">
    <reaction evidence="7 8">
        <text>an N-acyl-L-alpha-aminoacyl-tRNA + H2O = an N-acyl-L-amino acid + a tRNA + H(+)</text>
        <dbReference type="Rhea" id="RHEA:54448"/>
        <dbReference type="Rhea" id="RHEA-COMP:10123"/>
        <dbReference type="Rhea" id="RHEA-COMP:13883"/>
        <dbReference type="ChEBI" id="CHEBI:15377"/>
        <dbReference type="ChEBI" id="CHEBI:15378"/>
        <dbReference type="ChEBI" id="CHEBI:59874"/>
        <dbReference type="ChEBI" id="CHEBI:78442"/>
        <dbReference type="ChEBI" id="CHEBI:138191"/>
        <dbReference type="EC" id="3.1.1.29"/>
    </reaction>
</comment>
<feature type="active site" description="Proton acceptor" evidence="7">
    <location>
        <position position="18"/>
    </location>
</feature>
<dbReference type="CDD" id="cd00462">
    <property type="entry name" value="PTH"/>
    <property type="match status" value="1"/>
</dbReference>
<keyword evidence="3 7" id="KW-0378">Hydrolase</keyword>
<feature type="site" description="Discriminates between blocked and unblocked aminoacyl-tRNA" evidence="7">
    <location>
        <position position="8"/>
    </location>
</feature>
<dbReference type="GO" id="GO:0006515">
    <property type="term" value="P:protein quality control for misfolded or incompletely synthesized proteins"/>
    <property type="evidence" value="ECO:0007669"/>
    <property type="project" value="UniProtKB-UniRule"/>
</dbReference>
<dbReference type="GO" id="GO:0000049">
    <property type="term" value="F:tRNA binding"/>
    <property type="evidence" value="ECO:0007669"/>
    <property type="project" value="UniProtKB-UniRule"/>
</dbReference>
<dbReference type="SUPFAM" id="SSF53178">
    <property type="entry name" value="Peptidyl-tRNA hydrolase-like"/>
    <property type="match status" value="1"/>
</dbReference>
<feature type="binding site" evidence="7">
    <location>
        <position position="60"/>
    </location>
    <ligand>
        <name>tRNA</name>
        <dbReference type="ChEBI" id="CHEBI:17843"/>
    </ligand>
</feature>
<dbReference type="InterPro" id="IPR036416">
    <property type="entry name" value="Pept_tRNA_hydro_sf"/>
</dbReference>
<evidence type="ECO:0000256" key="7">
    <source>
        <dbReference type="HAMAP-Rule" id="MF_00083"/>
    </source>
</evidence>
<proteinExistence type="inferred from homology"/>
<dbReference type="GeneID" id="76196743"/>
<keyword evidence="11" id="KW-1185">Reference proteome</keyword>
<evidence type="ECO:0000313" key="11">
    <source>
        <dbReference type="Proteomes" id="UP000046090"/>
    </source>
</evidence>